<protein>
    <submittedName>
        <fullName evidence="2">Uncharacterized protein</fullName>
    </submittedName>
</protein>
<organism evidence="2 3">
    <name type="scientific">Effrenium voratum</name>
    <dbReference type="NCBI Taxonomy" id="2562239"/>
    <lineage>
        <taxon>Eukaryota</taxon>
        <taxon>Sar</taxon>
        <taxon>Alveolata</taxon>
        <taxon>Dinophyceae</taxon>
        <taxon>Suessiales</taxon>
        <taxon>Symbiodiniaceae</taxon>
        <taxon>Effrenium</taxon>
    </lineage>
</organism>
<dbReference type="Proteomes" id="UP001178507">
    <property type="component" value="Unassembled WGS sequence"/>
</dbReference>
<sequence length="400" mass="43867">MFSNVSISLPAKVRGPEAEEEWQEVDWVTWSTGSVTVDAQSFIIMFKPSGGGSVKAKTLGNLVRAAGVGAQDDEEVTTVIVTTSESLHKTFRCTFQTGEDADAFLDLAKQAEEAYEAANKYKESEDFDDGQAARLESSIRAKLAERWPLVYTGAELYGPDPNGEITSEVLLGRGAMVLLDSEVKNKVGNYELLFYCEDEDASKPSRSFSISPEMSLARQEDTDEDEEGPAVSFILKGPTMAAHSLCFEDKLTAGHFARDFRVRSKLMDMSLKTVRGRAAAQDLRKDIESLKQRSLAARAWTVTRYTLLLAFLLAVARTGQLYMQDSGRQPAEYIQVIGSDLWHAVVLFVSTSTAIGAKACEVTFGTVAGADLRQCTRETSVPAMKRCIDSLLSYPILGEL</sequence>
<gene>
    <name evidence="2" type="ORF">EVOR1521_LOCUS7073</name>
</gene>
<feature type="region of interest" description="Disordered" evidence="1">
    <location>
        <begin position="202"/>
        <end position="226"/>
    </location>
</feature>
<keyword evidence="3" id="KW-1185">Reference proteome</keyword>
<dbReference type="EMBL" id="CAUJNA010000554">
    <property type="protein sequence ID" value="CAJ1378563.1"/>
    <property type="molecule type" value="Genomic_DNA"/>
</dbReference>
<accession>A0AA36I042</accession>
<comment type="caution">
    <text evidence="2">The sequence shown here is derived from an EMBL/GenBank/DDBJ whole genome shotgun (WGS) entry which is preliminary data.</text>
</comment>
<dbReference type="AlphaFoldDB" id="A0AA36I042"/>
<proteinExistence type="predicted"/>
<evidence type="ECO:0000313" key="2">
    <source>
        <dbReference type="EMBL" id="CAJ1378563.1"/>
    </source>
</evidence>
<evidence type="ECO:0000313" key="3">
    <source>
        <dbReference type="Proteomes" id="UP001178507"/>
    </source>
</evidence>
<evidence type="ECO:0000256" key="1">
    <source>
        <dbReference type="SAM" id="MobiDB-lite"/>
    </source>
</evidence>
<reference evidence="2" key="1">
    <citation type="submission" date="2023-08" db="EMBL/GenBank/DDBJ databases">
        <authorList>
            <person name="Chen Y."/>
            <person name="Shah S."/>
            <person name="Dougan E. K."/>
            <person name="Thang M."/>
            <person name="Chan C."/>
        </authorList>
    </citation>
    <scope>NUCLEOTIDE SEQUENCE</scope>
</reference>
<name>A0AA36I042_9DINO</name>